<keyword evidence="2" id="KW-1185">Reference proteome</keyword>
<dbReference type="EMBL" id="CM010720">
    <property type="protein sequence ID" value="RZC64264.1"/>
    <property type="molecule type" value="Genomic_DNA"/>
</dbReference>
<organism evidence="1 2">
    <name type="scientific">Papaver somniferum</name>
    <name type="common">Opium poppy</name>
    <dbReference type="NCBI Taxonomy" id="3469"/>
    <lineage>
        <taxon>Eukaryota</taxon>
        <taxon>Viridiplantae</taxon>
        <taxon>Streptophyta</taxon>
        <taxon>Embryophyta</taxon>
        <taxon>Tracheophyta</taxon>
        <taxon>Spermatophyta</taxon>
        <taxon>Magnoliopsida</taxon>
        <taxon>Ranunculales</taxon>
        <taxon>Papaveraceae</taxon>
        <taxon>Papaveroideae</taxon>
        <taxon>Papaver</taxon>
    </lineage>
</organism>
<dbReference type="Gramene" id="RZC64264">
    <property type="protein sequence ID" value="RZC64264"/>
    <property type="gene ID" value="C5167_007955"/>
</dbReference>
<gene>
    <name evidence="1" type="ORF">C5167_007955</name>
</gene>
<dbReference type="GO" id="GO:0009941">
    <property type="term" value="C:chloroplast envelope"/>
    <property type="evidence" value="ECO:0007669"/>
    <property type="project" value="TreeGrafter"/>
</dbReference>
<name>A0A4Y7JT34_PAPSO</name>
<reference evidence="1 2" key="1">
    <citation type="journal article" date="2018" name="Science">
        <title>The opium poppy genome and morphinan production.</title>
        <authorList>
            <person name="Guo L."/>
            <person name="Winzer T."/>
            <person name="Yang X."/>
            <person name="Li Y."/>
            <person name="Ning Z."/>
            <person name="He Z."/>
            <person name="Teodor R."/>
            <person name="Lu Y."/>
            <person name="Bowser T.A."/>
            <person name="Graham I.A."/>
            <person name="Ye K."/>
        </authorList>
    </citation>
    <scope>NUCLEOTIDE SEQUENCE [LARGE SCALE GENOMIC DNA]</scope>
    <source>
        <strain evidence="2">cv. HN1</strain>
        <tissue evidence="1">Leaves</tissue>
    </source>
</reference>
<accession>A0A4Y7JT34</accession>
<proteinExistence type="predicted"/>
<sequence>MEKSLKFVPNCLPKSTSQQKLEELEEEEITDSNLNQVLLKLLQLKLNKFCDKVIDVFFNEKPQTKDWRKLLVFREEWRKYSEKFYKRKLKKIDDEIERHSELLKEIEQSPTDINAVVAKRRKDFNEEFFRHLTLLSEAYDIAWITVMIKRLGKEKELDSSLILLINSTCGAAEISRLGTRCLSAICAYGNNAVENAETLDAAQAIFDDILHH</sequence>
<protein>
    <submittedName>
        <fullName evidence="1">Uncharacterized protein</fullName>
    </submittedName>
</protein>
<dbReference type="PANTHER" id="PTHR31755">
    <property type="entry name" value="FOLATE RECEPTOR-LIKE"/>
    <property type="match status" value="1"/>
</dbReference>
<dbReference type="GO" id="GO:0009535">
    <property type="term" value="C:chloroplast thylakoid membrane"/>
    <property type="evidence" value="ECO:0007669"/>
    <property type="project" value="TreeGrafter"/>
</dbReference>
<dbReference type="PANTHER" id="PTHR31755:SF2">
    <property type="entry name" value="OS08G0320800 PROTEIN"/>
    <property type="match status" value="1"/>
</dbReference>
<dbReference type="STRING" id="3469.A0A4Y7JT34"/>
<dbReference type="InterPro" id="IPR040320">
    <property type="entry name" value="At4g37920-like"/>
</dbReference>
<dbReference type="Proteomes" id="UP000316621">
    <property type="component" value="Chromosome 6"/>
</dbReference>
<dbReference type="AlphaFoldDB" id="A0A4Y7JT34"/>
<evidence type="ECO:0000313" key="1">
    <source>
        <dbReference type="EMBL" id="RZC64264.1"/>
    </source>
</evidence>
<evidence type="ECO:0000313" key="2">
    <source>
        <dbReference type="Proteomes" id="UP000316621"/>
    </source>
</evidence>